<evidence type="ECO:0000313" key="2">
    <source>
        <dbReference type="Proteomes" id="UP000187203"/>
    </source>
</evidence>
<evidence type="ECO:0000313" key="1">
    <source>
        <dbReference type="EMBL" id="OMP08854.1"/>
    </source>
</evidence>
<dbReference type="STRING" id="93759.A0A1R3KP69"/>
<gene>
    <name evidence="1" type="ORF">COLO4_06053</name>
</gene>
<dbReference type="Proteomes" id="UP000187203">
    <property type="component" value="Unassembled WGS sequence"/>
</dbReference>
<proteinExistence type="predicted"/>
<sequence>MEFEFESAVDQFRKQFAHLEENGGKSGPVIPLERKHVSHPTYSEFEFGIAMFCLAIVWYDQQLYIRIQYPQKSNQALIFTKISKIQRRHTTEVPGKLKLRLLYIFKNFAGTRKNAASKTKKCSWPCCAYENGTIMKDAYDPRTFIRGTVLPPQAVHPAYTYHKSSTGKQEKSTMDSKRELVTQTKQVSQCGMAAKISTDIAINIDSNPFFMTRVNKVEPANHRITIDTNLLQTKVHYAKIGFAAATAIAHSHRKFGTVQYGMTRMY</sequence>
<name>A0A1R3KP69_9ROSI</name>
<dbReference type="EMBL" id="AWUE01012590">
    <property type="protein sequence ID" value="OMP08854.1"/>
    <property type="molecule type" value="Genomic_DNA"/>
</dbReference>
<comment type="caution">
    <text evidence="1">The sequence shown here is derived from an EMBL/GenBank/DDBJ whole genome shotgun (WGS) entry which is preliminary data.</text>
</comment>
<organism evidence="1 2">
    <name type="scientific">Corchorus olitorius</name>
    <dbReference type="NCBI Taxonomy" id="93759"/>
    <lineage>
        <taxon>Eukaryota</taxon>
        <taxon>Viridiplantae</taxon>
        <taxon>Streptophyta</taxon>
        <taxon>Embryophyta</taxon>
        <taxon>Tracheophyta</taxon>
        <taxon>Spermatophyta</taxon>
        <taxon>Magnoliopsida</taxon>
        <taxon>eudicotyledons</taxon>
        <taxon>Gunneridae</taxon>
        <taxon>Pentapetalae</taxon>
        <taxon>rosids</taxon>
        <taxon>malvids</taxon>
        <taxon>Malvales</taxon>
        <taxon>Malvaceae</taxon>
        <taxon>Grewioideae</taxon>
        <taxon>Apeibeae</taxon>
        <taxon>Corchorus</taxon>
    </lineage>
</organism>
<protein>
    <submittedName>
        <fullName evidence="1">Uncharacterized protein</fullName>
    </submittedName>
</protein>
<accession>A0A1R3KP69</accession>
<dbReference type="OrthoDB" id="1420798at2759"/>
<keyword evidence="2" id="KW-1185">Reference proteome</keyword>
<dbReference type="AlphaFoldDB" id="A0A1R3KP69"/>
<reference evidence="2" key="1">
    <citation type="submission" date="2013-09" db="EMBL/GenBank/DDBJ databases">
        <title>Corchorus olitorius genome sequencing.</title>
        <authorList>
            <person name="Alam M."/>
            <person name="Haque M.S."/>
            <person name="Islam M.S."/>
            <person name="Emdad E.M."/>
            <person name="Islam M.M."/>
            <person name="Ahmed B."/>
            <person name="Halim A."/>
            <person name="Hossen Q.M.M."/>
            <person name="Hossain M.Z."/>
            <person name="Ahmed R."/>
            <person name="Khan M.M."/>
            <person name="Islam R."/>
            <person name="Rashid M.M."/>
            <person name="Khan S.A."/>
            <person name="Rahman M.S."/>
            <person name="Alam M."/>
            <person name="Yahiya A.S."/>
            <person name="Khan M.S."/>
            <person name="Azam M.S."/>
            <person name="Haque T."/>
            <person name="Lashkar M.Z.H."/>
            <person name="Akhand A.I."/>
            <person name="Morshed G."/>
            <person name="Roy S."/>
            <person name="Uddin K.S."/>
            <person name="Rabeya T."/>
            <person name="Hossain A.S."/>
            <person name="Chowdhury A."/>
            <person name="Snigdha A.R."/>
            <person name="Mortoza M.S."/>
            <person name="Matin S.A."/>
            <person name="Hoque S.M.E."/>
            <person name="Islam M.K."/>
            <person name="Roy D.K."/>
            <person name="Haider R."/>
            <person name="Moosa M.M."/>
            <person name="Elias S.M."/>
            <person name="Hasan A.M."/>
            <person name="Jahan S."/>
            <person name="Shafiuddin M."/>
            <person name="Mahmood N."/>
            <person name="Shommy N.S."/>
        </authorList>
    </citation>
    <scope>NUCLEOTIDE SEQUENCE [LARGE SCALE GENOMIC DNA]</scope>
    <source>
        <strain evidence="2">cv. O-4</strain>
    </source>
</reference>